<feature type="transmembrane region" description="Helical" evidence="1">
    <location>
        <begin position="42"/>
        <end position="61"/>
    </location>
</feature>
<feature type="transmembrane region" description="Helical" evidence="1">
    <location>
        <begin position="73"/>
        <end position="91"/>
    </location>
</feature>
<dbReference type="RefSeq" id="WP_420166886.1">
    <property type="nucleotide sequence ID" value="NZ_JBDLNV010000010.1"/>
</dbReference>
<keyword evidence="1" id="KW-0812">Transmembrane</keyword>
<feature type="transmembrane region" description="Helical" evidence="1">
    <location>
        <begin position="161"/>
        <end position="180"/>
    </location>
</feature>
<dbReference type="Proteomes" id="UP001629745">
    <property type="component" value="Unassembled WGS sequence"/>
</dbReference>
<dbReference type="InterPro" id="IPR021315">
    <property type="entry name" value="Gap/Sap"/>
</dbReference>
<sequence length="223" mass="22489">MGTAIGDVLPLAIGVAISPIPIIATILMLLTPRAGSTATAFLAGWVLGIAVGYTVLVLIGSAIDLSSSSDGNAVTATIRLVLGVLLLLLAVKQWRGRPAPGDEPAMPAWLAAMDKVTPAKALALGIGLSAINPKNLLMIVGAAVAVTQLGVGAGTMAVTGIVFTVLAASTVAVPVIGYFTMRERATSWLQGLKVWLTANNAAVMAVLLLVIGVSLIGKGIGGY</sequence>
<feature type="transmembrane region" description="Helical" evidence="1">
    <location>
        <begin position="12"/>
        <end position="30"/>
    </location>
</feature>
<dbReference type="EMBL" id="JBDLNV010000010">
    <property type="protein sequence ID" value="MFM1726435.1"/>
    <property type="molecule type" value="Genomic_DNA"/>
</dbReference>
<name>A0ABW9FNV2_9NOCA</name>
<reference evidence="2 3" key="1">
    <citation type="submission" date="2023-11" db="EMBL/GenBank/DDBJ databases">
        <authorList>
            <person name="Val-Calvo J."/>
            <person name="Scortti M."/>
            <person name="Vazquez-Boland J."/>
        </authorList>
    </citation>
    <scope>NUCLEOTIDE SEQUENCE [LARGE SCALE GENOMIC DNA]</scope>
    <source>
        <strain evidence="2 3">PAM 2766</strain>
    </source>
</reference>
<protein>
    <submittedName>
        <fullName evidence="2">GAP family protein</fullName>
    </submittedName>
</protein>
<evidence type="ECO:0000256" key="1">
    <source>
        <dbReference type="SAM" id="Phobius"/>
    </source>
</evidence>
<comment type="caution">
    <text evidence="2">The sequence shown here is derived from an EMBL/GenBank/DDBJ whole genome shotgun (WGS) entry which is preliminary data.</text>
</comment>
<keyword evidence="1" id="KW-1133">Transmembrane helix</keyword>
<accession>A0ABW9FNV2</accession>
<evidence type="ECO:0000313" key="3">
    <source>
        <dbReference type="Proteomes" id="UP001629745"/>
    </source>
</evidence>
<feature type="transmembrane region" description="Helical" evidence="1">
    <location>
        <begin position="192"/>
        <end position="217"/>
    </location>
</feature>
<evidence type="ECO:0000313" key="2">
    <source>
        <dbReference type="EMBL" id="MFM1726435.1"/>
    </source>
</evidence>
<keyword evidence="3" id="KW-1185">Reference proteome</keyword>
<proteinExistence type="predicted"/>
<gene>
    <name evidence="2" type="ORF">ABEU20_000112</name>
</gene>
<dbReference type="Pfam" id="PF11139">
    <property type="entry name" value="SfLAP"/>
    <property type="match status" value="1"/>
</dbReference>
<organism evidence="2 3">
    <name type="scientific">Rhodococcus parequi</name>
    <dbReference type="NCBI Taxonomy" id="3137122"/>
    <lineage>
        <taxon>Bacteria</taxon>
        <taxon>Bacillati</taxon>
        <taxon>Actinomycetota</taxon>
        <taxon>Actinomycetes</taxon>
        <taxon>Mycobacteriales</taxon>
        <taxon>Nocardiaceae</taxon>
        <taxon>Rhodococcus</taxon>
    </lineage>
</organism>
<keyword evidence="1" id="KW-0472">Membrane</keyword>